<evidence type="ECO:0000256" key="4">
    <source>
        <dbReference type="ARBA" id="ARBA00023136"/>
    </source>
</evidence>
<dbReference type="InterPro" id="IPR036869">
    <property type="entry name" value="J_dom_sf"/>
</dbReference>
<dbReference type="PANTHER" id="PTHR12763:SF28">
    <property type="entry name" value="GEO10507P1-RELATED"/>
    <property type="match status" value="1"/>
</dbReference>
<evidence type="ECO:0000256" key="6">
    <source>
        <dbReference type="ARBA" id="ARBA00038105"/>
    </source>
</evidence>
<accession>A0A450X345</accession>
<proteinExistence type="inferred from homology"/>
<dbReference type="Pfam" id="PF00226">
    <property type="entry name" value="DnaJ"/>
    <property type="match status" value="1"/>
</dbReference>
<evidence type="ECO:0000313" key="9">
    <source>
        <dbReference type="EMBL" id="VFK07113.1"/>
    </source>
</evidence>
<evidence type="ECO:0000256" key="5">
    <source>
        <dbReference type="ARBA" id="ARBA00023186"/>
    </source>
</evidence>
<evidence type="ECO:0000256" key="7">
    <source>
        <dbReference type="SAM" id="Phobius"/>
    </source>
</evidence>
<keyword evidence="2 7" id="KW-0812">Transmembrane</keyword>
<gene>
    <name evidence="9" type="ORF">BECKLPF1236A_GA0070988_1000718</name>
    <name evidence="10" type="ORF">BECKLPF1236C_GA0070990_1000718</name>
</gene>
<dbReference type="PROSITE" id="PS50076">
    <property type="entry name" value="DNAJ_2"/>
    <property type="match status" value="1"/>
</dbReference>
<feature type="domain" description="J" evidence="8">
    <location>
        <begin position="262"/>
        <end position="319"/>
    </location>
</feature>
<keyword evidence="3 7" id="KW-1133">Transmembrane helix</keyword>
<reference evidence="10" key="1">
    <citation type="submission" date="2019-02" db="EMBL/GenBank/DDBJ databases">
        <authorList>
            <person name="Gruber-Vodicka R. H."/>
            <person name="Seah K. B. B."/>
        </authorList>
    </citation>
    <scope>NUCLEOTIDE SEQUENCE</scope>
    <source>
        <strain evidence="9">BECK_S312</strain>
        <strain evidence="10">BECK_S426</strain>
    </source>
</reference>
<feature type="transmembrane region" description="Helical" evidence="7">
    <location>
        <begin position="71"/>
        <end position="89"/>
    </location>
</feature>
<feature type="transmembrane region" description="Helical" evidence="7">
    <location>
        <begin position="101"/>
        <end position="119"/>
    </location>
</feature>
<dbReference type="EMBL" id="CAADFP010000007">
    <property type="protein sequence ID" value="VFK23707.1"/>
    <property type="molecule type" value="Genomic_DNA"/>
</dbReference>
<dbReference type="PANTHER" id="PTHR12763">
    <property type="match status" value="1"/>
</dbReference>
<dbReference type="SMART" id="SM00271">
    <property type="entry name" value="DnaJ"/>
    <property type="match status" value="1"/>
</dbReference>
<dbReference type="AlphaFoldDB" id="A0A450X345"/>
<protein>
    <submittedName>
        <fullName evidence="10">DnaJ domain-containing protein</fullName>
    </submittedName>
</protein>
<evidence type="ECO:0000313" key="10">
    <source>
        <dbReference type="EMBL" id="VFK23707.1"/>
    </source>
</evidence>
<dbReference type="InterPro" id="IPR001623">
    <property type="entry name" value="DnaJ_domain"/>
</dbReference>
<dbReference type="SUPFAM" id="SSF46565">
    <property type="entry name" value="Chaperone J-domain"/>
    <property type="match status" value="1"/>
</dbReference>
<evidence type="ECO:0000256" key="3">
    <source>
        <dbReference type="ARBA" id="ARBA00022989"/>
    </source>
</evidence>
<dbReference type="Gene3D" id="1.10.287.110">
    <property type="entry name" value="DnaJ domain"/>
    <property type="match status" value="1"/>
</dbReference>
<dbReference type="CDD" id="cd06257">
    <property type="entry name" value="DnaJ"/>
    <property type="match status" value="1"/>
</dbReference>
<comment type="similarity">
    <text evidence="6">Belongs to the TIM14 family.</text>
</comment>
<keyword evidence="5" id="KW-0143">Chaperone</keyword>
<keyword evidence="4 7" id="KW-0472">Membrane</keyword>
<evidence type="ECO:0000256" key="1">
    <source>
        <dbReference type="ARBA" id="ARBA00004167"/>
    </source>
</evidence>
<sequence length="319" mass="35353">MHTVIHPSTSASKYSTKPSKFYPCDGILLSALPGWVSEKQNSRRTGAYAQAHPLIQSGTDSHPRLTDIQKVHPILWLVALIGLILLFARINRMPKAARSRFANRAIFVIAIGLGLFLLVRGLPPLLAVLGALLPLLPRIMTALRTVETLKSLLGFVQQGLGKGTSKIETRWLRIELHRGRGEMEGEVLAGRYQGKRLSELTLEELRQVLAECHEQDRASIAILETYIEHRSGSGNWRDGYSRDRSGKGQGVPPKTESITIADAYKILGLPAGSNRKDVISAYRRLIQKLHPDRGGSPLLATQINKAKDLLLNYLPKDKE</sequence>
<dbReference type="GO" id="GO:0016020">
    <property type="term" value="C:membrane"/>
    <property type="evidence" value="ECO:0007669"/>
    <property type="project" value="UniProtKB-SubCell"/>
</dbReference>
<evidence type="ECO:0000259" key="8">
    <source>
        <dbReference type="PROSITE" id="PS50076"/>
    </source>
</evidence>
<organism evidence="10">
    <name type="scientific">Candidatus Kentrum sp. LPFa</name>
    <dbReference type="NCBI Taxonomy" id="2126335"/>
    <lineage>
        <taxon>Bacteria</taxon>
        <taxon>Pseudomonadati</taxon>
        <taxon>Pseudomonadota</taxon>
        <taxon>Gammaproteobacteria</taxon>
        <taxon>Candidatus Kentrum</taxon>
    </lineage>
</organism>
<comment type="subcellular location">
    <subcellularLocation>
        <location evidence="1">Membrane</location>
        <topology evidence="1">Single-pass membrane protein</topology>
    </subcellularLocation>
</comment>
<name>A0A450X345_9GAMM</name>
<dbReference type="EMBL" id="CAADFM010000007">
    <property type="protein sequence ID" value="VFK07113.1"/>
    <property type="molecule type" value="Genomic_DNA"/>
</dbReference>
<evidence type="ECO:0000256" key="2">
    <source>
        <dbReference type="ARBA" id="ARBA00022692"/>
    </source>
</evidence>